<feature type="transmembrane region" description="Helical" evidence="1">
    <location>
        <begin position="54"/>
        <end position="75"/>
    </location>
</feature>
<dbReference type="HOGENOM" id="CLU_760259_0_0_11"/>
<feature type="transmembrane region" description="Helical" evidence="1">
    <location>
        <begin position="179"/>
        <end position="201"/>
    </location>
</feature>
<protein>
    <submittedName>
        <fullName evidence="2">Uncharacterized protein</fullName>
    </submittedName>
</protein>
<keyword evidence="3" id="KW-1185">Reference proteome</keyword>
<dbReference type="EMBL" id="CP001814">
    <property type="protein sequence ID" value="ACZ89830.1"/>
    <property type="molecule type" value="Genomic_DNA"/>
</dbReference>
<dbReference type="KEGG" id="sro:Sros_7135"/>
<feature type="transmembrane region" description="Helical" evidence="1">
    <location>
        <begin position="221"/>
        <end position="250"/>
    </location>
</feature>
<evidence type="ECO:0000256" key="1">
    <source>
        <dbReference type="SAM" id="Phobius"/>
    </source>
</evidence>
<keyword evidence="1" id="KW-1133">Transmembrane helix</keyword>
<keyword evidence="1" id="KW-0812">Transmembrane</keyword>
<evidence type="ECO:0000313" key="2">
    <source>
        <dbReference type="EMBL" id="ACZ89830.1"/>
    </source>
</evidence>
<sequence length="353" mass="36159">MAPAGEDPPAAARKRECVTIHARNAALWCALYAVVHLGWAVTGTAVPWTATAPYPPAALLLLAALAVLAAGACLASPGKLPGQAAVGATLAVTIAVFAVGMISLPLHLVTLLSGAGVESPTGLVQVLLTSVAAGLLTLVATGSLRRLRGRCPRCGLAHRGATGGRTHPPASTATPRAQVAVYLLMCGLIPWSAVKTVWTLGGSALGVTAEEWAAINAEAPAAAHALAAVGVDITVLAALFGVFLLAGLMYRWGMVFPRWTLWLSGVRVPRLLPLIPAWMIAVALSLYGVALTVYAPASVLGVVPAIEPITGFTATGSVWMIEFGGLAFAGLGLGLLVAARSYARRTRPLCVIR</sequence>
<dbReference type="AlphaFoldDB" id="D2BAK0"/>
<feature type="transmembrane region" description="Helical" evidence="1">
    <location>
        <begin position="25"/>
        <end position="48"/>
    </location>
</feature>
<reference evidence="2 3" key="1">
    <citation type="journal article" date="2010" name="Stand. Genomic Sci.">
        <title>Complete genome sequence of Streptosporangium roseum type strain (NI 9100).</title>
        <authorList>
            <person name="Nolan M."/>
            <person name="Sikorski J."/>
            <person name="Jando M."/>
            <person name="Lucas S."/>
            <person name="Lapidus A."/>
            <person name="Glavina Del Rio T."/>
            <person name="Chen F."/>
            <person name="Tice H."/>
            <person name="Pitluck S."/>
            <person name="Cheng J.F."/>
            <person name="Chertkov O."/>
            <person name="Sims D."/>
            <person name="Meincke L."/>
            <person name="Brettin T."/>
            <person name="Han C."/>
            <person name="Detter J.C."/>
            <person name="Bruce D."/>
            <person name="Goodwin L."/>
            <person name="Land M."/>
            <person name="Hauser L."/>
            <person name="Chang Y.J."/>
            <person name="Jeffries C.D."/>
            <person name="Ivanova N."/>
            <person name="Mavromatis K."/>
            <person name="Mikhailova N."/>
            <person name="Chen A."/>
            <person name="Palaniappan K."/>
            <person name="Chain P."/>
            <person name="Rohde M."/>
            <person name="Goker M."/>
            <person name="Bristow J."/>
            <person name="Eisen J.A."/>
            <person name="Markowitz V."/>
            <person name="Hugenholtz P."/>
            <person name="Kyrpides N.C."/>
            <person name="Klenk H.P."/>
        </authorList>
    </citation>
    <scope>NUCLEOTIDE SEQUENCE [LARGE SCALE GENOMIC DNA]</scope>
    <source>
        <strain evidence="3">ATCC 12428 / DSM 43021 / JCM 3005 / NI 9100</strain>
    </source>
</reference>
<proteinExistence type="predicted"/>
<name>D2BAK0_STRRD</name>
<dbReference type="eggNOG" id="ENOG5033QNP">
    <property type="taxonomic scope" value="Bacteria"/>
</dbReference>
<feature type="transmembrane region" description="Helical" evidence="1">
    <location>
        <begin position="87"/>
        <end position="110"/>
    </location>
</feature>
<feature type="transmembrane region" description="Helical" evidence="1">
    <location>
        <begin position="122"/>
        <end position="144"/>
    </location>
</feature>
<organism evidence="2 3">
    <name type="scientific">Streptosporangium roseum (strain ATCC 12428 / DSM 43021 / JCM 3005 / KCTC 9067 / NCIMB 10171 / NRRL 2505 / NI 9100)</name>
    <dbReference type="NCBI Taxonomy" id="479432"/>
    <lineage>
        <taxon>Bacteria</taxon>
        <taxon>Bacillati</taxon>
        <taxon>Actinomycetota</taxon>
        <taxon>Actinomycetes</taxon>
        <taxon>Streptosporangiales</taxon>
        <taxon>Streptosporangiaceae</taxon>
        <taxon>Streptosporangium</taxon>
    </lineage>
</organism>
<feature type="transmembrane region" description="Helical" evidence="1">
    <location>
        <begin position="271"/>
        <end position="297"/>
    </location>
</feature>
<evidence type="ECO:0000313" key="3">
    <source>
        <dbReference type="Proteomes" id="UP000002029"/>
    </source>
</evidence>
<accession>D2BAK0</accession>
<dbReference type="Proteomes" id="UP000002029">
    <property type="component" value="Chromosome"/>
</dbReference>
<feature type="transmembrane region" description="Helical" evidence="1">
    <location>
        <begin position="317"/>
        <end position="339"/>
    </location>
</feature>
<gene>
    <name evidence="2" type="ordered locus">Sros_7135</name>
</gene>
<keyword evidence="1" id="KW-0472">Membrane</keyword>